<evidence type="ECO:0000313" key="2">
    <source>
        <dbReference type="EMBL" id="KAH8104143.1"/>
    </source>
</evidence>
<evidence type="ECO:0000313" key="3">
    <source>
        <dbReference type="Proteomes" id="UP000813824"/>
    </source>
</evidence>
<protein>
    <submittedName>
        <fullName evidence="2">Uncharacterized protein</fullName>
    </submittedName>
</protein>
<organism evidence="2 3">
    <name type="scientific">Cristinia sonorae</name>
    <dbReference type="NCBI Taxonomy" id="1940300"/>
    <lineage>
        <taxon>Eukaryota</taxon>
        <taxon>Fungi</taxon>
        <taxon>Dikarya</taxon>
        <taxon>Basidiomycota</taxon>
        <taxon>Agaricomycotina</taxon>
        <taxon>Agaricomycetes</taxon>
        <taxon>Agaricomycetidae</taxon>
        <taxon>Agaricales</taxon>
        <taxon>Pleurotineae</taxon>
        <taxon>Stephanosporaceae</taxon>
        <taxon>Cristinia</taxon>
    </lineage>
</organism>
<name>A0A8K0UV24_9AGAR</name>
<dbReference type="EMBL" id="JAEVFJ010000006">
    <property type="protein sequence ID" value="KAH8104143.1"/>
    <property type="molecule type" value="Genomic_DNA"/>
</dbReference>
<feature type="compositionally biased region" description="Basic residues" evidence="1">
    <location>
        <begin position="178"/>
        <end position="193"/>
    </location>
</feature>
<accession>A0A8K0UV24</accession>
<feature type="region of interest" description="Disordered" evidence="1">
    <location>
        <begin position="15"/>
        <end position="45"/>
    </location>
</feature>
<dbReference type="Proteomes" id="UP000813824">
    <property type="component" value="Unassembled WGS sequence"/>
</dbReference>
<comment type="caution">
    <text evidence="2">The sequence shown here is derived from an EMBL/GenBank/DDBJ whole genome shotgun (WGS) entry which is preliminary data.</text>
</comment>
<sequence length="322" mass="36093">MTLAFHESFSSIFGTPYPARTSDPENPGQPTHAAGRTRSHYPASPRPCRMSVMSNHERFEAEGNFGLLAPPVRNFHSSLASTINGTCTKKQVQDVTVIKVLVSDPGWVGRELHPDSGGTEGRLREEVGIRSSEKSRCGLNVPKRISAAHNKKVTNPDRSTSIMRPRRHHHPSVSEHRTRARGRRYNPHQKTPPRRINTREPATRSNDDIDIDTWNLVVALWVPIPFAFVDQLASYQWCLALYREDAAAHFSEFYLGDITYKDNQGHGPRIRSTSEESERHSIDDSSVFNQTNSHDLPGINVQTGDLGLANPATDQWSYHTSA</sequence>
<proteinExistence type="predicted"/>
<feature type="region of interest" description="Disordered" evidence="1">
    <location>
        <begin position="154"/>
        <end position="205"/>
    </location>
</feature>
<dbReference type="AlphaFoldDB" id="A0A8K0UV24"/>
<gene>
    <name evidence="2" type="ORF">BXZ70DRAFT_905241</name>
</gene>
<keyword evidence="3" id="KW-1185">Reference proteome</keyword>
<reference evidence="2" key="1">
    <citation type="journal article" date="2021" name="New Phytol.">
        <title>Evolutionary innovations through gain and loss of genes in the ectomycorrhizal Boletales.</title>
        <authorList>
            <person name="Wu G."/>
            <person name="Miyauchi S."/>
            <person name="Morin E."/>
            <person name="Kuo A."/>
            <person name="Drula E."/>
            <person name="Varga T."/>
            <person name="Kohler A."/>
            <person name="Feng B."/>
            <person name="Cao Y."/>
            <person name="Lipzen A."/>
            <person name="Daum C."/>
            <person name="Hundley H."/>
            <person name="Pangilinan J."/>
            <person name="Johnson J."/>
            <person name="Barry K."/>
            <person name="LaButti K."/>
            <person name="Ng V."/>
            <person name="Ahrendt S."/>
            <person name="Min B."/>
            <person name="Choi I.G."/>
            <person name="Park H."/>
            <person name="Plett J.M."/>
            <person name="Magnuson J."/>
            <person name="Spatafora J.W."/>
            <person name="Nagy L.G."/>
            <person name="Henrissat B."/>
            <person name="Grigoriev I.V."/>
            <person name="Yang Z.L."/>
            <person name="Xu J."/>
            <person name="Martin F.M."/>
        </authorList>
    </citation>
    <scope>NUCLEOTIDE SEQUENCE</scope>
    <source>
        <strain evidence="2">KKN 215</strain>
    </source>
</reference>
<evidence type="ECO:0000256" key="1">
    <source>
        <dbReference type="SAM" id="MobiDB-lite"/>
    </source>
</evidence>